<evidence type="ECO:0000256" key="1">
    <source>
        <dbReference type="SAM" id="SignalP"/>
    </source>
</evidence>
<organism evidence="2 3">
    <name type="scientific">Streptomyces chisholmiae</name>
    <dbReference type="NCBI Taxonomy" id="3075540"/>
    <lineage>
        <taxon>Bacteria</taxon>
        <taxon>Bacillati</taxon>
        <taxon>Actinomycetota</taxon>
        <taxon>Actinomycetes</taxon>
        <taxon>Kitasatosporales</taxon>
        <taxon>Streptomycetaceae</taxon>
        <taxon>Streptomyces</taxon>
    </lineage>
</organism>
<gene>
    <name evidence="2" type="ORF">RM844_15370</name>
</gene>
<evidence type="ECO:0000313" key="2">
    <source>
        <dbReference type="EMBL" id="MDT0267666.1"/>
    </source>
</evidence>
<accession>A0ABU2JSF0</accession>
<feature type="signal peptide" evidence="1">
    <location>
        <begin position="1"/>
        <end position="26"/>
    </location>
</feature>
<reference evidence="3" key="1">
    <citation type="submission" date="2023-07" db="EMBL/GenBank/DDBJ databases">
        <title>30 novel species of actinomycetes from the DSMZ collection.</title>
        <authorList>
            <person name="Nouioui I."/>
        </authorList>
    </citation>
    <scope>NUCLEOTIDE SEQUENCE [LARGE SCALE GENOMIC DNA]</scope>
    <source>
        <strain evidence="3">DSM 44915</strain>
    </source>
</reference>
<dbReference type="RefSeq" id="WP_311667750.1">
    <property type="nucleotide sequence ID" value="NZ_JAVREO010000008.1"/>
</dbReference>
<evidence type="ECO:0000313" key="3">
    <source>
        <dbReference type="Proteomes" id="UP001183410"/>
    </source>
</evidence>
<sequence>MSKLKTRVAAAAAGLAVLAGVSVATAGSATAAPRGGQVGQLLAPWVSSTSSEVIQVRDWQPQLPAFPKFYSTLRECQTVGNTLAQQGRLIGFECAPVMGGGYFLRTW</sequence>
<dbReference type="EMBL" id="JAVREO010000008">
    <property type="protein sequence ID" value="MDT0267666.1"/>
    <property type="molecule type" value="Genomic_DNA"/>
</dbReference>
<keyword evidence="1" id="KW-0732">Signal</keyword>
<feature type="chain" id="PRO_5047415149" evidence="1">
    <location>
        <begin position="27"/>
        <end position="107"/>
    </location>
</feature>
<keyword evidence="3" id="KW-1185">Reference proteome</keyword>
<name>A0ABU2JSF0_9ACTN</name>
<proteinExistence type="predicted"/>
<dbReference type="Proteomes" id="UP001183410">
    <property type="component" value="Unassembled WGS sequence"/>
</dbReference>
<protein>
    <submittedName>
        <fullName evidence="2">Uncharacterized protein</fullName>
    </submittedName>
</protein>
<comment type="caution">
    <text evidence="2">The sequence shown here is derived from an EMBL/GenBank/DDBJ whole genome shotgun (WGS) entry which is preliminary data.</text>
</comment>